<evidence type="ECO:0000256" key="1">
    <source>
        <dbReference type="ARBA" id="ARBA00001946"/>
    </source>
</evidence>
<comment type="catalytic activity">
    <reaction evidence="15">
        <text>firefly D-luciferin + ATP + O2 = firefly oxyluciferin + hnu + AMP + CO2 + diphosphate</text>
        <dbReference type="Rhea" id="RHEA:10732"/>
        <dbReference type="ChEBI" id="CHEBI:15379"/>
        <dbReference type="ChEBI" id="CHEBI:16526"/>
        <dbReference type="ChEBI" id="CHEBI:16792"/>
        <dbReference type="ChEBI" id="CHEBI:30212"/>
        <dbReference type="ChEBI" id="CHEBI:30616"/>
        <dbReference type="ChEBI" id="CHEBI:33019"/>
        <dbReference type="ChEBI" id="CHEBI:58038"/>
        <dbReference type="ChEBI" id="CHEBI:456215"/>
        <dbReference type="EC" id="1.13.12.7"/>
    </reaction>
</comment>
<dbReference type="GO" id="GO:0008218">
    <property type="term" value="P:bioluminescence"/>
    <property type="evidence" value="ECO:0007669"/>
    <property type="project" value="UniProtKB-KW"/>
</dbReference>
<dbReference type="Proteomes" id="UP000292052">
    <property type="component" value="Unassembled WGS sequence"/>
</dbReference>
<dbReference type="InterPro" id="IPR042099">
    <property type="entry name" value="ANL_N_sf"/>
</dbReference>
<keyword evidence="19" id="KW-1185">Reference proteome</keyword>
<name>A0A482WBR4_ASBVE</name>
<evidence type="ECO:0000256" key="12">
    <source>
        <dbReference type="ARBA" id="ARBA00023140"/>
    </source>
</evidence>
<evidence type="ECO:0000256" key="11">
    <source>
        <dbReference type="ARBA" id="ARBA00023033"/>
    </source>
</evidence>
<dbReference type="GO" id="GO:0004497">
    <property type="term" value="F:monooxygenase activity"/>
    <property type="evidence" value="ECO:0007669"/>
    <property type="project" value="UniProtKB-KW"/>
</dbReference>
<evidence type="ECO:0000256" key="14">
    <source>
        <dbReference type="ARBA" id="ARBA00023262"/>
    </source>
</evidence>
<evidence type="ECO:0000313" key="19">
    <source>
        <dbReference type="Proteomes" id="UP000292052"/>
    </source>
</evidence>
<evidence type="ECO:0000256" key="4">
    <source>
        <dbReference type="ARBA" id="ARBA00012532"/>
    </source>
</evidence>
<dbReference type="Gene3D" id="3.40.50.980">
    <property type="match status" value="2"/>
</dbReference>
<feature type="domain" description="AMP-dependent synthetase/ligase" evidence="16">
    <location>
        <begin position="464"/>
        <end position="812"/>
    </location>
</feature>
<dbReference type="Pfam" id="PF13193">
    <property type="entry name" value="AMP-binding_C"/>
    <property type="match status" value="2"/>
</dbReference>
<dbReference type="GO" id="GO:0005524">
    <property type="term" value="F:ATP binding"/>
    <property type="evidence" value="ECO:0007669"/>
    <property type="project" value="UniProtKB-KW"/>
</dbReference>
<evidence type="ECO:0000256" key="9">
    <source>
        <dbReference type="ARBA" id="ARBA00022842"/>
    </source>
</evidence>
<keyword evidence="14" id="KW-0599">Photoprotein</keyword>
<comment type="subcellular location">
    <subcellularLocation>
        <location evidence="2">Peroxisome</location>
    </subcellularLocation>
</comment>
<dbReference type="GO" id="GO:0005777">
    <property type="term" value="C:peroxisome"/>
    <property type="evidence" value="ECO:0007669"/>
    <property type="project" value="UniProtKB-SubCell"/>
</dbReference>
<evidence type="ECO:0000256" key="5">
    <source>
        <dbReference type="ARBA" id="ARBA00019043"/>
    </source>
</evidence>
<feature type="non-terminal residue" evidence="18">
    <location>
        <position position="1"/>
    </location>
</feature>
<keyword evidence="8" id="KW-0067">ATP-binding</keyword>
<proteinExistence type="inferred from homology"/>
<dbReference type="FunFam" id="3.40.50.12780:FF:000003">
    <property type="entry name" value="Long-chain-fatty-acid--CoA ligase FadD"/>
    <property type="match status" value="1"/>
</dbReference>
<dbReference type="GO" id="GO:0046872">
    <property type="term" value="F:metal ion binding"/>
    <property type="evidence" value="ECO:0007669"/>
    <property type="project" value="UniProtKB-KW"/>
</dbReference>
<keyword evidence="10" id="KW-0560">Oxidoreductase</keyword>
<feature type="domain" description="AMP-binding enzyme C-terminal" evidence="17">
    <location>
        <begin position="860"/>
        <end position="936"/>
    </location>
</feature>
<comment type="caution">
    <text evidence="18">The sequence shown here is derived from an EMBL/GenBank/DDBJ whole genome shotgun (WGS) entry which is preliminary data.</text>
</comment>
<dbReference type="Gene3D" id="2.30.38.10">
    <property type="entry name" value="Luciferase, Domain 3"/>
    <property type="match status" value="1"/>
</dbReference>
<dbReference type="SUPFAM" id="SSF56801">
    <property type="entry name" value="Acetyl-CoA synthetase-like"/>
    <property type="match status" value="2"/>
</dbReference>
<evidence type="ECO:0000256" key="8">
    <source>
        <dbReference type="ARBA" id="ARBA00022840"/>
    </source>
</evidence>
<dbReference type="GO" id="GO:0016405">
    <property type="term" value="F:CoA-ligase activity"/>
    <property type="evidence" value="ECO:0007669"/>
    <property type="project" value="TreeGrafter"/>
</dbReference>
<gene>
    <name evidence="18" type="ORF">BDFB_008429</name>
</gene>
<dbReference type="FunFam" id="3.30.300.30:FF:000007">
    <property type="entry name" value="4-coumarate--CoA ligase 2"/>
    <property type="match status" value="1"/>
</dbReference>
<evidence type="ECO:0000256" key="13">
    <source>
        <dbReference type="ARBA" id="ARBA00023223"/>
    </source>
</evidence>
<dbReference type="EC" id="1.13.12.7" evidence="4"/>
<dbReference type="CDD" id="cd05911">
    <property type="entry name" value="Firefly_Luc_like"/>
    <property type="match status" value="1"/>
</dbReference>
<keyword evidence="9" id="KW-0460">Magnesium</keyword>
<protein>
    <recommendedName>
        <fullName evidence="5">Luciferin 4-monooxygenase</fullName>
        <ecNumber evidence="4">1.13.12.7</ecNumber>
    </recommendedName>
</protein>
<reference evidence="18 19" key="1">
    <citation type="submission" date="2017-03" db="EMBL/GenBank/DDBJ databases">
        <title>Genome of the blue death feigning beetle - Asbolus verrucosus.</title>
        <authorList>
            <person name="Rider S.D."/>
        </authorList>
    </citation>
    <scope>NUCLEOTIDE SEQUENCE [LARGE SCALE GENOMIC DNA]</scope>
    <source>
        <strain evidence="18">Butters</strain>
        <tissue evidence="18">Head and leg muscle</tissue>
    </source>
</reference>
<dbReference type="OrthoDB" id="10253869at2759"/>
<dbReference type="InterPro" id="IPR020845">
    <property type="entry name" value="AMP-binding_CS"/>
</dbReference>
<dbReference type="EMBL" id="QDEB01006463">
    <property type="protein sequence ID" value="RZC42636.1"/>
    <property type="molecule type" value="Genomic_DNA"/>
</dbReference>
<dbReference type="PROSITE" id="PS00455">
    <property type="entry name" value="AMP_BINDING"/>
    <property type="match status" value="1"/>
</dbReference>
<dbReference type="Pfam" id="PF00501">
    <property type="entry name" value="AMP-binding"/>
    <property type="match status" value="2"/>
</dbReference>
<accession>A0A482WBR4</accession>
<keyword evidence="12" id="KW-0576">Peroxisome</keyword>
<dbReference type="AlphaFoldDB" id="A0A482WBR4"/>
<evidence type="ECO:0000259" key="16">
    <source>
        <dbReference type="Pfam" id="PF00501"/>
    </source>
</evidence>
<evidence type="ECO:0000256" key="3">
    <source>
        <dbReference type="ARBA" id="ARBA00006432"/>
    </source>
</evidence>
<evidence type="ECO:0000256" key="2">
    <source>
        <dbReference type="ARBA" id="ARBA00004275"/>
    </source>
</evidence>
<evidence type="ECO:0000256" key="6">
    <source>
        <dbReference type="ARBA" id="ARBA00022723"/>
    </source>
</evidence>
<dbReference type="Gene3D" id="3.40.50.12780">
    <property type="entry name" value="N-terminal domain of ligase-like"/>
    <property type="match status" value="1"/>
</dbReference>
<evidence type="ECO:0000259" key="17">
    <source>
        <dbReference type="Pfam" id="PF13193"/>
    </source>
</evidence>
<evidence type="ECO:0000256" key="10">
    <source>
        <dbReference type="ARBA" id="ARBA00023002"/>
    </source>
</evidence>
<organism evidence="18 19">
    <name type="scientific">Asbolus verrucosus</name>
    <name type="common">Desert ironclad beetle</name>
    <dbReference type="NCBI Taxonomy" id="1661398"/>
    <lineage>
        <taxon>Eukaryota</taxon>
        <taxon>Metazoa</taxon>
        <taxon>Ecdysozoa</taxon>
        <taxon>Arthropoda</taxon>
        <taxon>Hexapoda</taxon>
        <taxon>Insecta</taxon>
        <taxon>Pterygota</taxon>
        <taxon>Neoptera</taxon>
        <taxon>Endopterygota</taxon>
        <taxon>Coleoptera</taxon>
        <taxon>Polyphaga</taxon>
        <taxon>Cucujiformia</taxon>
        <taxon>Tenebrionidae</taxon>
        <taxon>Pimeliinae</taxon>
        <taxon>Asbolus</taxon>
    </lineage>
</organism>
<dbReference type="InterPro" id="IPR025110">
    <property type="entry name" value="AMP-bd_C"/>
</dbReference>
<keyword evidence="11" id="KW-0503">Monooxygenase</keyword>
<dbReference type="PANTHER" id="PTHR24096:SF423">
    <property type="entry name" value="GM05240P"/>
    <property type="match status" value="1"/>
</dbReference>
<dbReference type="STRING" id="1661398.A0A482WBR4"/>
<dbReference type="Gene3D" id="3.30.300.30">
    <property type="match status" value="2"/>
</dbReference>
<sequence length="946" mass="105157">IDGQTGEELTYGRLLKLSIGLALELKKFGVKKGDVITILSQNNWKYLLTVISGFYIGAKINLPNPDCTTEELKHILSICQPALIFGSAQILDKIVEFGPKTVITFDETTSTGTTNFDKLLEPHGDNDAFNPTETDIKSVALITTSSENRGLPKCVLWTHSALRLSLVSAGLPTFTGMNEKESTIGHSPFFDIFGNTIALACVYYGTKLVVLENFTLENFLRIIHIYKITKLFTDPQILHYIEKSSLLEVYDTSSVNDLLCVCTIINKDLEEVVKRRLNLKSVRHIYGKIGGTAAVTISPKNCDKIGTIGKIVTGHQIKVCDFKTGNLLAANQIGELRIKGDGVMEGYLGDHSPPFDSDGFLKTGDLGYFDKDEFFYTVDVDRIKDVIHYEGHRISPAELENILIQHPDVKDVGVTGIPDEKAGEVAMAFIVRQPKKNVTEKEFVRYVDEMVSEEKRLHGGIDGQSGEEINYGKLLQLSVKLAIELKKLGVKKGEIITIISQNSWKYIITTIASLYVGASVNLLNPDYTTKEFEHFFTLCKPTLIFCSAKVLDKIFKLQDLIPENIITFDKAPSPQAKYFDELLEDCSGNEDLELVDVNPKEDIALVLTSSGTTGMPKYVLITHSSFRVSLMCARLETVGDMNEKDTTLGYLPFFHVFGALVSISTVLHGTKLIILEKFVPEIFLKAICSYKVTKLFAVPQILQFLAKSPLLDRYDISSITDMITSTAPAGKDLEELVKTRLKNMCVRQSYGMTEVCGPITLAPKTNTKAGSTGKVLPGLQLKVCHTENGQALPSNQVGEIRIMGETVMKGYLGSDESVFDEEGFFKSGDLGYYDEEEFFYIVSRLKDIIKYKGFQVSPVELENILMQHPAVKEAAVIGIPDERAGEVPLAFIVKHPEKNVTEDKLVRYLNERISVQKRLYGGVKFVDEIPKNSTGKVLRGKLKELL</sequence>
<dbReference type="InterPro" id="IPR045851">
    <property type="entry name" value="AMP-bd_C_sf"/>
</dbReference>
<keyword evidence="13" id="KW-0455">Luminescence</keyword>
<keyword evidence="7" id="KW-0547">Nucleotide-binding</keyword>
<dbReference type="InterPro" id="IPR000873">
    <property type="entry name" value="AMP-dep_synth/lig_dom"/>
</dbReference>
<comment type="similarity">
    <text evidence="3">Belongs to the ATP-dependent AMP-binding enzyme family.</text>
</comment>
<evidence type="ECO:0000313" key="18">
    <source>
        <dbReference type="EMBL" id="RZC42636.1"/>
    </source>
</evidence>
<comment type="cofactor">
    <cofactor evidence="1">
        <name>Mg(2+)</name>
        <dbReference type="ChEBI" id="CHEBI:18420"/>
    </cofactor>
</comment>
<evidence type="ECO:0000256" key="15">
    <source>
        <dbReference type="ARBA" id="ARBA00048497"/>
    </source>
</evidence>
<feature type="domain" description="AMP-binding enzyme C-terminal" evidence="17">
    <location>
        <begin position="398"/>
        <end position="450"/>
    </location>
</feature>
<keyword evidence="6" id="KW-0479">Metal-binding</keyword>
<feature type="domain" description="AMP-dependent synthetase/ligase" evidence="16">
    <location>
        <begin position="5"/>
        <end position="348"/>
    </location>
</feature>
<dbReference type="PANTHER" id="PTHR24096">
    <property type="entry name" value="LONG-CHAIN-FATTY-ACID--COA LIGASE"/>
    <property type="match status" value="1"/>
</dbReference>
<evidence type="ECO:0000256" key="7">
    <source>
        <dbReference type="ARBA" id="ARBA00022741"/>
    </source>
</evidence>